<proteinExistence type="predicted"/>
<dbReference type="EMBL" id="JAYGII010000016">
    <property type="protein sequence ID" value="MEA5445891.1"/>
    <property type="molecule type" value="Genomic_DNA"/>
</dbReference>
<keyword evidence="3" id="KW-1185">Reference proteome</keyword>
<protein>
    <submittedName>
        <fullName evidence="2">DUF4156 domain-containing protein</fullName>
    </submittedName>
</protein>
<dbReference type="RefSeq" id="WP_346051764.1">
    <property type="nucleotide sequence ID" value="NZ_JAYGII010000016.1"/>
</dbReference>
<dbReference type="InterPro" id="IPR025294">
    <property type="entry name" value="DUF4156"/>
</dbReference>
<dbReference type="Pfam" id="PF13698">
    <property type="entry name" value="DUF4156"/>
    <property type="match status" value="1"/>
</dbReference>
<feature type="region of interest" description="Disordered" evidence="1">
    <location>
        <begin position="114"/>
        <end position="136"/>
    </location>
</feature>
<dbReference type="AlphaFoldDB" id="A0AAP6JF57"/>
<dbReference type="PROSITE" id="PS51257">
    <property type="entry name" value="PROKAR_LIPOPROTEIN"/>
    <property type="match status" value="1"/>
</dbReference>
<evidence type="ECO:0000313" key="2">
    <source>
        <dbReference type="EMBL" id="MEA5445891.1"/>
    </source>
</evidence>
<comment type="caution">
    <text evidence="2">The sequence shown here is derived from an EMBL/GenBank/DDBJ whole genome shotgun (WGS) entry which is preliminary data.</text>
</comment>
<gene>
    <name evidence="2" type="ORF">VCB98_08675</name>
</gene>
<reference evidence="2 3" key="1">
    <citation type="submission" date="2023-12" db="EMBL/GenBank/DDBJ databases">
        <title>Whole-genome sequencing of halo(alkali)philic microorganisms from hypersaline lakes.</title>
        <authorList>
            <person name="Sorokin D.Y."/>
            <person name="Merkel A.Y."/>
            <person name="Messina E."/>
            <person name="Yakimov M."/>
        </authorList>
    </citation>
    <scope>NUCLEOTIDE SEQUENCE [LARGE SCALE GENOMIC DNA]</scope>
    <source>
        <strain evidence="2 3">AB-CW1</strain>
    </source>
</reference>
<name>A0AAP6JF57_9GAMM</name>
<dbReference type="Proteomes" id="UP001302316">
    <property type="component" value="Unassembled WGS sequence"/>
</dbReference>
<evidence type="ECO:0000313" key="3">
    <source>
        <dbReference type="Proteomes" id="UP001302316"/>
    </source>
</evidence>
<organism evidence="2 3">
    <name type="scientific">Natronospira elongata</name>
    <dbReference type="NCBI Taxonomy" id="3110268"/>
    <lineage>
        <taxon>Bacteria</taxon>
        <taxon>Pseudomonadati</taxon>
        <taxon>Pseudomonadota</taxon>
        <taxon>Gammaproteobacteria</taxon>
        <taxon>Natronospirales</taxon>
        <taxon>Natronospiraceae</taxon>
        <taxon>Natronospira</taxon>
    </lineage>
</organism>
<evidence type="ECO:0000256" key="1">
    <source>
        <dbReference type="SAM" id="MobiDB-lite"/>
    </source>
</evidence>
<sequence length="136" mass="14783">MRIHDRSSLATALIAMTFTVAACTWVRPESGTEGIALISEEQAEACERISSVEVSVLARVAGMDRHQDAVESDLITLARNHAVERGGDTIAALSEIDSGKQRYGVYRCRDVDVEPNGDAVEDDDDDEGVVVREYEG</sequence>
<feature type="compositionally biased region" description="Acidic residues" evidence="1">
    <location>
        <begin position="114"/>
        <end position="128"/>
    </location>
</feature>
<accession>A0AAP6JF57</accession>